<name>A0ABW8AW37_9FIRM</name>
<accession>A0ABW8AW37</accession>
<comment type="caution">
    <text evidence="1">The sequence shown here is derived from an EMBL/GenBank/DDBJ whole genome shotgun (WGS) entry which is preliminary data.</text>
</comment>
<organism evidence="1 2">
    <name type="scientific">Dorea amylophila</name>
    <dbReference type="NCBI Taxonomy" id="2981789"/>
    <lineage>
        <taxon>Bacteria</taxon>
        <taxon>Bacillati</taxon>
        <taxon>Bacillota</taxon>
        <taxon>Clostridia</taxon>
        <taxon>Lachnospirales</taxon>
        <taxon>Lachnospiraceae</taxon>
        <taxon>Dorea</taxon>
    </lineage>
</organism>
<evidence type="ECO:0000313" key="2">
    <source>
        <dbReference type="Proteomes" id="UP001614216"/>
    </source>
</evidence>
<evidence type="ECO:0008006" key="3">
    <source>
        <dbReference type="Google" id="ProtNLM"/>
    </source>
</evidence>
<sequence length="100" mass="11944">MKRTRNMIYQETTESRELMLYTVNDGKLYSGIIKAIINNLRKHYRKGQYNTDRAIDSWYTVATEASNKYNKDFGYSFSVQDRFTVAVELEKYFKEDIETE</sequence>
<evidence type="ECO:0000313" key="1">
    <source>
        <dbReference type="EMBL" id="MFI7844593.1"/>
    </source>
</evidence>
<dbReference type="Proteomes" id="UP001614216">
    <property type="component" value="Unassembled WGS sequence"/>
</dbReference>
<gene>
    <name evidence="1" type="ORF">ACIF0M_03420</name>
</gene>
<reference evidence="1 2" key="1">
    <citation type="submission" date="2024-08" db="EMBL/GenBank/DDBJ databases">
        <authorList>
            <person name="Vancuren S.J."/>
            <person name="Allen-Vercoe E."/>
        </authorList>
    </citation>
    <scope>NUCLEOTIDE SEQUENCE [LARGE SCALE GENOMIC DNA]</scope>
    <source>
        <strain evidence="1 2">16-6-I_42_FAA</strain>
    </source>
</reference>
<keyword evidence="2" id="KW-1185">Reference proteome</keyword>
<proteinExistence type="predicted"/>
<protein>
    <recommendedName>
        <fullName evidence="3">GIY-YIG nuclease family protein</fullName>
    </recommendedName>
</protein>
<dbReference type="RefSeq" id="WP_396569125.1">
    <property type="nucleotide sequence ID" value="NZ_JBITRD010000002.1"/>
</dbReference>
<dbReference type="EMBL" id="JBITRD010000002">
    <property type="protein sequence ID" value="MFI7844593.1"/>
    <property type="molecule type" value="Genomic_DNA"/>
</dbReference>